<name>A0ACC2JS67_9PEZI</name>
<organism evidence="1 2">
    <name type="scientific">Lasiodiplodia mahajangana</name>
    <dbReference type="NCBI Taxonomy" id="1108764"/>
    <lineage>
        <taxon>Eukaryota</taxon>
        <taxon>Fungi</taxon>
        <taxon>Dikarya</taxon>
        <taxon>Ascomycota</taxon>
        <taxon>Pezizomycotina</taxon>
        <taxon>Dothideomycetes</taxon>
        <taxon>Dothideomycetes incertae sedis</taxon>
        <taxon>Botryosphaeriales</taxon>
        <taxon>Botryosphaeriaceae</taxon>
        <taxon>Lasiodiplodia</taxon>
    </lineage>
</organism>
<accession>A0ACC2JS67</accession>
<protein>
    <submittedName>
        <fullName evidence="1">Uncharacterized protein</fullName>
    </submittedName>
</protein>
<sequence length="99" mass="11175">MNLSAEARRELFGRRGAPSTNMAAAKVINFDTEKEYAHNEELRASGEQQIHNPLRGIAPGKHNLRQLVNQVQNQREALEESFAKGRAKQSEAGSRYGWR</sequence>
<comment type="caution">
    <text evidence="1">The sequence shown here is derived from an EMBL/GenBank/DDBJ whole genome shotgun (WGS) entry which is preliminary data.</text>
</comment>
<evidence type="ECO:0000313" key="1">
    <source>
        <dbReference type="EMBL" id="KAJ8130323.1"/>
    </source>
</evidence>
<keyword evidence="2" id="KW-1185">Reference proteome</keyword>
<proteinExistence type="predicted"/>
<dbReference type="EMBL" id="JAPUUL010000525">
    <property type="protein sequence ID" value="KAJ8130323.1"/>
    <property type="molecule type" value="Genomic_DNA"/>
</dbReference>
<reference evidence="1" key="1">
    <citation type="submission" date="2022-12" db="EMBL/GenBank/DDBJ databases">
        <title>Genome Sequence of Lasiodiplodia mahajangana.</title>
        <authorList>
            <person name="Buettner E."/>
        </authorList>
    </citation>
    <scope>NUCLEOTIDE SEQUENCE</scope>
    <source>
        <strain evidence="1">VT137</strain>
    </source>
</reference>
<gene>
    <name evidence="1" type="ORF">O1611_g3305</name>
</gene>
<evidence type="ECO:0000313" key="2">
    <source>
        <dbReference type="Proteomes" id="UP001153332"/>
    </source>
</evidence>
<dbReference type="Proteomes" id="UP001153332">
    <property type="component" value="Unassembled WGS sequence"/>
</dbReference>